<keyword evidence="6 12" id="KW-1133">Transmembrane helix</keyword>
<dbReference type="OrthoDB" id="10253709at2759"/>
<dbReference type="PANTHER" id="PTHR10780:SF18">
    <property type="entry name" value="LD43650P"/>
    <property type="match status" value="1"/>
</dbReference>
<evidence type="ECO:0000256" key="4">
    <source>
        <dbReference type="ARBA" id="ARBA00022737"/>
    </source>
</evidence>
<evidence type="ECO:0000256" key="8">
    <source>
        <dbReference type="ARBA" id="ARBA00023136"/>
    </source>
</evidence>
<dbReference type="AlphaFoldDB" id="A0A1D1W7Z0"/>
<dbReference type="PROSITE" id="PS50920">
    <property type="entry name" value="SOLCAR"/>
    <property type="match status" value="1"/>
</dbReference>
<dbReference type="PANTHER" id="PTHR10780">
    <property type="entry name" value="MITOCHONDRIAL CARRIER HOMOLOG"/>
    <property type="match status" value="1"/>
</dbReference>
<keyword evidence="3 9" id="KW-0812">Transmembrane</keyword>
<accession>A0A1D1W7Z0</accession>
<keyword evidence="8 9" id="KW-0472">Membrane</keyword>
<evidence type="ECO:0000256" key="5">
    <source>
        <dbReference type="ARBA" id="ARBA00022787"/>
    </source>
</evidence>
<keyword evidence="5" id="KW-1000">Mitochondrion outer membrane</keyword>
<feature type="compositionally biased region" description="Polar residues" evidence="11">
    <location>
        <begin position="29"/>
        <end position="39"/>
    </location>
</feature>
<protein>
    <recommendedName>
        <fullName evidence="15">Mitochondrial carrier</fullName>
    </recommendedName>
</protein>
<evidence type="ECO:0000256" key="9">
    <source>
        <dbReference type="PROSITE-ProRule" id="PRU00282"/>
    </source>
</evidence>
<proteinExistence type="inferred from homology"/>
<organism evidence="13 14">
    <name type="scientific">Ramazzottius varieornatus</name>
    <name type="common">Water bear</name>
    <name type="synonym">Tardigrade</name>
    <dbReference type="NCBI Taxonomy" id="947166"/>
    <lineage>
        <taxon>Eukaryota</taxon>
        <taxon>Metazoa</taxon>
        <taxon>Ecdysozoa</taxon>
        <taxon>Tardigrada</taxon>
        <taxon>Eutardigrada</taxon>
        <taxon>Parachela</taxon>
        <taxon>Hypsibioidea</taxon>
        <taxon>Ramazzottiidae</taxon>
        <taxon>Ramazzottius</taxon>
    </lineage>
</organism>
<keyword evidence="7" id="KW-0496">Mitochondrion</keyword>
<keyword evidence="10" id="KW-0813">Transport</keyword>
<evidence type="ECO:0000313" key="13">
    <source>
        <dbReference type="EMBL" id="GAV09500.1"/>
    </source>
</evidence>
<dbReference type="SUPFAM" id="SSF103506">
    <property type="entry name" value="Mitochondrial carrier"/>
    <property type="match status" value="1"/>
</dbReference>
<dbReference type="Gene3D" id="1.50.40.10">
    <property type="entry name" value="Mitochondrial carrier domain"/>
    <property type="match status" value="1"/>
</dbReference>
<name>A0A1D1W7Z0_RAMVA</name>
<evidence type="ECO:0000256" key="12">
    <source>
        <dbReference type="SAM" id="Phobius"/>
    </source>
</evidence>
<reference evidence="13 14" key="1">
    <citation type="journal article" date="2016" name="Nat. Commun.">
        <title>Extremotolerant tardigrade genome and improved radiotolerance of human cultured cells by tardigrade-unique protein.</title>
        <authorList>
            <person name="Hashimoto T."/>
            <person name="Horikawa D.D."/>
            <person name="Saito Y."/>
            <person name="Kuwahara H."/>
            <person name="Kozuka-Hata H."/>
            <person name="Shin-I T."/>
            <person name="Minakuchi Y."/>
            <person name="Ohishi K."/>
            <person name="Motoyama A."/>
            <person name="Aizu T."/>
            <person name="Enomoto A."/>
            <person name="Kondo K."/>
            <person name="Tanaka S."/>
            <person name="Hara Y."/>
            <person name="Koshikawa S."/>
            <person name="Sagara H."/>
            <person name="Miura T."/>
            <person name="Yokobori S."/>
            <person name="Miyagawa K."/>
            <person name="Suzuki Y."/>
            <person name="Kubo T."/>
            <person name="Oyama M."/>
            <person name="Kohara Y."/>
            <person name="Fujiyama A."/>
            <person name="Arakawa K."/>
            <person name="Katayama T."/>
            <person name="Toyoda A."/>
            <person name="Kunieda T."/>
        </authorList>
    </citation>
    <scope>NUCLEOTIDE SEQUENCE [LARGE SCALE GENOMIC DNA]</scope>
    <source>
        <strain evidence="13 14">YOKOZUNA-1</strain>
    </source>
</reference>
<dbReference type="EMBL" id="BDGG01000023">
    <property type="protein sequence ID" value="GAV09500.1"/>
    <property type="molecule type" value="Genomic_DNA"/>
</dbReference>
<keyword evidence="4" id="KW-0677">Repeat</keyword>
<evidence type="ECO:0000256" key="1">
    <source>
        <dbReference type="ARBA" id="ARBA00004374"/>
    </source>
</evidence>
<dbReference type="InterPro" id="IPR023395">
    <property type="entry name" value="MCP_dom_sf"/>
</dbReference>
<keyword evidence="14" id="KW-1185">Reference proteome</keyword>
<evidence type="ECO:0000256" key="10">
    <source>
        <dbReference type="RuleBase" id="RU000488"/>
    </source>
</evidence>
<dbReference type="Pfam" id="PF00153">
    <property type="entry name" value="Mito_carr"/>
    <property type="match status" value="1"/>
</dbReference>
<comment type="subcellular location">
    <subcellularLocation>
        <location evidence="1">Mitochondrion outer membrane</location>
        <topology evidence="1">Multi-pass membrane protein</topology>
    </subcellularLocation>
</comment>
<evidence type="ECO:0000256" key="3">
    <source>
        <dbReference type="ARBA" id="ARBA00022692"/>
    </source>
</evidence>
<gene>
    <name evidence="13" type="primary">RvY_19032-1</name>
    <name evidence="13" type="synonym">RvY_19032.1</name>
    <name evidence="13" type="ORF">RvY_19032</name>
</gene>
<dbReference type="InterPro" id="IPR018108">
    <property type="entry name" value="MCP_transmembrane"/>
</dbReference>
<dbReference type="Proteomes" id="UP000186922">
    <property type="component" value="Unassembled WGS sequence"/>
</dbReference>
<feature type="region of interest" description="Disordered" evidence="11">
    <location>
        <begin position="25"/>
        <end position="44"/>
    </location>
</feature>
<comment type="similarity">
    <text evidence="2 10">Belongs to the mitochondrial carrier (TC 2.A.29) family.</text>
</comment>
<evidence type="ECO:0000256" key="7">
    <source>
        <dbReference type="ARBA" id="ARBA00023128"/>
    </source>
</evidence>
<evidence type="ECO:0000256" key="11">
    <source>
        <dbReference type="SAM" id="MobiDB-lite"/>
    </source>
</evidence>
<dbReference type="GO" id="GO:0005741">
    <property type="term" value="C:mitochondrial outer membrane"/>
    <property type="evidence" value="ECO:0007669"/>
    <property type="project" value="UniProtKB-SubCell"/>
</dbReference>
<sequence>MAGDEPELAVINDLLHEINPPTPQHLYERSSSLAPPTTKVTEDDEPNARVDVLMRWMAYGTQVAFSTAIFHPLSYAHVLMELGYEPIPPRPSRTLFGKPCLVLPNITTYVRYIKSRDGKLALWRGFGANVCNVLVGNIANDISYHLIDEFVKRRIRSSPRKAWSVFTLANQENAPYSVADFAEDLTKDVLARTASVCFSYPFQVVFLRTAAQFIWKEEVYTGMFDSFKKIYRQEGLRGFYGGFVPYMMSEIGVLVSIWIAAYIFRTVVSGERVVLTIFRFCSDYILRILFFPFKLVGRLMAIASSPLRVVAPPHLPKFRYWRECFQYLKNEDIVMRGSNMFMRVIGSEKASKWQKYGYHADAKTAMPVLDTPLVMSSLRASSSSAFGNRQQSLHSRYHEFSFRTIF</sequence>
<evidence type="ECO:0000256" key="6">
    <source>
        <dbReference type="ARBA" id="ARBA00022989"/>
    </source>
</evidence>
<evidence type="ECO:0000256" key="2">
    <source>
        <dbReference type="ARBA" id="ARBA00006375"/>
    </source>
</evidence>
<evidence type="ECO:0000313" key="14">
    <source>
        <dbReference type="Proteomes" id="UP000186922"/>
    </source>
</evidence>
<dbReference type="STRING" id="947166.A0A1D1W7Z0"/>
<evidence type="ECO:0008006" key="15">
    <source>
        <dbReference type="Google" id="ProtNLM"/>
    </source>
</evidence>
<feature type="repeat" description="Solcar" evidence="9">
    <location>
        <begin position="179"/>
        <end position="267"/>
    </location>
</feature>
<feature type="transmembrane region" description="Helical" evidence="12">
    <location>
        <begin position="238"/>
        <end position="264"/>
    </location>
</feature>
<comment type="caution">
    <text evidence="13">The sequence shown here is derived from an EMBL/GenBank/DDBJ whole genome shotgun (WGS) entry which is preliminary data.</text>
</comment>